<keyword evidence="5 7" id="KW-0067">ATP-binding</keyword>
<protein>
    <submittedName>
        <fullName evidence="7">Peptide/nickel transport system ATP-binding protein</fullName>
    </submittedName>
</protein>
<dbReference type="InterPro" id="IPR017871">
    <property type="entry name" value="ABC_transporter-like_CS"/>
</dbReference>
<dbReference type="Gene3D" id="3.40.50.300">
    <property type="entry name" value="P-loop containing nucleotide triphosphate hydrolases"/>
    <property type="match status" value="1"/>
</dbReference>
<dbReference type="PANTHER" id="PTHR43776:SF7">
    <property type="entry name" value="D,D-DIPEPTIDE TRANSPORT ATP-BINDING PROTEIN DDPF-RELATED"/>
    <property type="match status" value="1"/>
</dbReference>
<evidence type="ECO:0000256" key="2">
    <source>
        <dbReference type="ARBA" id="ARBA00005417"/>
    </source>
</evidence>
<evidence type="ECO:0000256" key="5">
    <source>
        <dbReference type="ARBA" id="ARBA00022840"/>
    </source>
</evidence>
<dbReference type="InterPro" id="IPR027417">
    <property type="entry name" value="P-loop_NTPase"/>
</dbReference>
<accession>A0A1X7FY79</accession>
<dbReference type="Pfam" id="PF00005">
    <property type="entry name" value="ABC_tran"/>
    <property type="match status" value="1"/>
</dbReference>
<dbReference type="EMBL" id="FXAF01000008">
    <property type="protein sequence ID" value="SMF60873.1"/>
    <property type="molecule type" value="Genomic_DNA"/>
</dbReference>
<evidence type="ECO:0000256" key="3">
    <source>
        <dbReference type="ARBA" id="ARBA00022448"/>
    </source>
</evidence>
<dbReference type="InterPro" id="IPR003593">
    <property type="entry name" value="AAA+_ATPase"/>
</dbReference>
<dbReference type="InterPro" id="IPR003439">
    <property type="entry name" value="ABC_transporter-like_ATP-bd"/>
</dbReference>
<dbReference type="RefSeq" id="WP_085423988.1">
    <property type="nucleotide sequence ID" value="NZ_FXAF01000008.1"/>
</dbReference>
<organism evidence="7 8">
    <name type="scientific">Xaviernesmea oryzae</name>
    <dbReference type="NCBI Taxonomy" id="464029"/>
    <lineage>
        <taxon>Bacteria</taxon>
        <taxon>Pseudomonadati</taxon>
        <taxon>Pseudomonadota</taxon>
        <taxon>Alphaproteobacteria</taxon>
        <taxon>Hyphomicrobiales</taxon>
        <taxon>Rhizobiaceae</taxon>
        <taxon>Rhizobium/Agrobacterium group</taxon>
        <taxon>Xaviernesmea</taxon>
    </lineage>
</organism>
<keyword evidence="3" id="KW-0813">Transport</keyword>
<dbReference type="GO" id="GO:0005886">
    <property type="term" value="C:plasma membrane"/>
    <property type="evidence" value="ECO:0007669"/>
    <property type="project" value="UniProtKB-SubCell"/>
</dbReference>
<comment type="similarity">
    <text evidence="2">Belongs to the ABC transporter superfamily.</text>
</comment>
<dbReference type="GO" id="GO:0016887">
    <property type="term" value="F:ATP hydrolysis activity"/>
    <property type="evidence" value="ECO:0007669"/>
    <property type="project" value="InterPro"/>
</dbReference>
<dbReference type="GO" id="GO:0005524">
    <property type="term" value="F:ATP binding"/>
    <property type="evidence" value="ECO:0007669"/>
    <property type="project" value="UniProtKB-KW"/>
</dbReference>
<dbReference type="NCBIfam" id="TIGR01727">
    <property type="entry name" value="oligo_HPY"/>
    <property type="match status" value="1"/>
</dbReference>
<comment type="subcellular location">
    <subcellularLocation>
        <location evidence="1">Cell inner membrane</location>
        <topology evidence="1">Peripheral membrane protein</topology>
    </subcellularLocation>
</comment>
<evidence type="ECO:0000256" key="4">
    <source>
        <dbReference type="ARBA" id="ARBA00022741"/>
    </source>
</evidence>
<dbReference type="PROSITE" id="PS00211">
    <property type="entry name" value="ABC_TRANSPORTER_1"/>
    <property type="match status" value="1"/>
</dbReference>
<dbReference type="Pfam" id="PF08352">
    <property type="entry name" value="oligo_HPY"/>
    <property type="match status" value="1"/>
</dbReference>
<feature type="domain" description="ABC transporter" evidence="6">
    <location>
        <begin position="6"/>
        <end position="246"/>
    </location>
</feature>
<dbReference type="GO" id="GO:0055085">
    <property type="term" value="P:transmembrane transport"/>
    <property type="evidence" value="ECO:0007669"/>
    <property type="project" value="UniProtKB-ARBA"/>
</dbReference>
<dbReference type="GO" id="GO:0015833">
    <property type="term" value="P:peptide transport"/>
    <property type="evidence" value="ECO:0007669"/>
    <property type="project" value="InterPro"/>
</dbReference>
<evidence type="ECO:0000313" key="8">
    <source>
        <dbReference type="Proteomes" id="UP000192903"/>
    </source>
</evidence>
<dbReference type="SMART" id="SM00382">
    <property type="entry name" value="AAA"/>
    <property type="match status" value="1"/>
</dbReference>
<dbReference type="PROSITE" id="PS50893">
    <property type="entry name" value="ABC_TRANSPORTER_2"/>
    <property type="match status" value="1"/>
</dbReference>
<dbReference type="STRING" id="464029.SAMN02982989_1131"/>
<dbReference type="PANTHER" id="PTHR43776">
    <property type="entry name" value="TRANSPORT ATP-BINDING PROTEIN"/>
    <property type="match status" value="1"/>
</dbReference>
<keyword evidence="8" id="KW-1185">Reference proteome</keyword>
<dbReference type="CDD" id="cd03257">
    <property type="entry name" value="ABC_NikE_OppD_transporters"/>
    <property type="match status" value="1"/>
</dbReference>
<proteinExistence type="inferred from homology"/>
<keyword evidence="4" id="KW-0547">Nucleotide-binding</keyword>
<evidence type="ECO:0000313" key="7">
    <source>
        <dbReference type="EMBL" id="SMF60873.1"/>
    </source>
</evidence>
<dbReference type="FunFam" id="3.40.50.300:FF:000016">
    <property type="entry name" value="Oligopeptide ABC transporter ATP-binding component"/>
    <property type="match status" value="1"/>
</dbReference>
<dbReference type="AlphaFoldDB" id="A0A1X7FY79"/>
<evidence type="ECO:0000259" key="6">
    <source>
        <dbReference type="PROSITE" id="PS50893"/>
    </source>
</evidence>
<sequence>MSPPLLKVTKANKVFHVGSATVHAVTDISLTVNKGETVAVVGESGSGKTTLANLILGIEIPTSGEVELAGEQLKGRRSKTVRRKIGLVQQNPYSTLNPRKSIGQAIGLPLDVHGIGSRAERRRRIGELLEKVGLNAGHRDRRPLALSGGQRQRVAIARALTTNPDLLVLDEPTSSLDVSVQAHILRLLRDLQQEFDLAYLFITHDLGVVRVIASRVVVMYRGRVVEEGSVAAIFRSPRHRYTQLLLASIPTVSEEDDAFKPDWPWDADVKGDGDPAEGCPFRSRCPFAVERCGQEFPDMRGSGDHRYACFNPRPETSEAIVNLQAEKLERKKA</sequence>
<dbReference type="Proteomes" id="UP000192903">
    <property type="component" value="Unassembled WGS sequence"/>
</dbReference>
<reference evidence="8" key="1">
    <citation type="submission" date="2017-04" db="EMBL/GenBank/DDBJ databases">
        <authorList>
            <person name="Varghese N."/>
            <person name="Submissions S."/>
        </authorList>
    </citation>
    <scope>NUCLEOTIDE SEQUENCE [LARGE SCALE GENOMIC DNA]</scope>
    <source>
        <strain evidence="8">B4P</strain>
    </source>
</reference>
<dbReference type="InterPro" id="IPR050319">
    <property type="entry name" value="ABC_transp_ATP-bind"/>
</dbReference>
<name>A0A1X7FY79_9HYPH</name>
<dbReference type="SUPFAM" id="SSF52540">
    <property type="entry name" value="P-loop containing nucleoside triphosphate hydrolases"/>
    <property type="match status" value="1"/>
</dbReference>
<evidence type="ECO:0000256" key="1">
    <source>
        <dbReference type="ARBA" id="ARBA00004417"/>
    </source>
</evidence>
<dbReference type="InterPro" id="IPR013563">
    <property type="entry name" value="Oligopep_ABC_C"/>
</dbReference>
<dbReference type="OrthoDB" id="9815712at2"/>
<gene>
    <name evidence="7" type="ORF">SAMN02982989_1131</name>
</gene>